<dbReference type="Pfam" id="PF13730">
    <property type="entry name" value="HTH_36"/>
    <property type="match status" value="1"/>
</dbReference>
<gene>
    <name evidence="2" type="ORF">PPGU16_17650</name>
</gene>
<accession>A0A7I8BJT4</accession>
<evidence type="ECO:0000313" key="3">
    <source>
        <dbReference type="Proteomes" id="UP000510888"/>
    </source>
</evidence>
<keyword evidence="3" id="KW-1185">Reference proteome</keyword>
<reference evidence="2 3" key="1">
    <citation type="journal article" date="2020" name="Genes (Basel)">
        <title>Genomic Comparison of Insect Gut Symbionts from Divergent Burkholderia Subclades.</title>
        <authorList>
            <person name="Takeshita K."/>
            <person name="Kikuchi Y."/>
        </authorList>
    </citation>
    <scope>NUCLEOTIDE SEQUENCE [LARGE SCALE GENOMIC DNA]</scope>
    <source>
        <strain evidence="2 3">PGU16</strain>
    </source>
</reference>
<dbReference type="AlphaFoldDB" id="A0A7I8BJT4"/>
<dbReference type="KEGG" id="plad:PPGU16_17650"/>
<evidence type="ECO:0000313" key="2">
    <source>
        <dbReference type="EMBL" id="BCF88698.1"/>
    </source>
</evidence>
<proteinExistence type="predicted"/>
<name>A0A7I8BJT4_9BURK</name>
<organism evidence="2 3">
    <name type="scientific">Paraburkholderia largidicola</name>
    <dbReference type="NCBI Taxonomy" id="3014751"/>
    <lineage>
        <taxon>Bacteria</taxon>
        <taxon>Pseudomonadati</taxon>
        <taxon>Pseudomonadota</taxon>
        <taxon>Betaproteobacteria</taxon>
        <taxon>Burkholderiales</taxon>
        <taxon>Burkholderiaceae</taxon>
        <taxon>Paraburkholderia</taxon>
    </lineage>
</organism>
<feature type="region of interest" description="Disordered" evidence="1">
    <location>
        <begin position="98"/>
        <end position="119"/>
    </location>
</feature>
<sequence>MKPWTWRHAIIKSALPPTTRHVLLTLSCHLNDLGEDCFPSTAMLAEETGLSERSVCTHLAVAAELGWFIVRKHGYGKQKWARHEYFPRIPEGFEVPDRAEEGTEGRSVPMKKGRNKKALKDVQCPVDKGAEGGSVPSEKALNVVPEGTEPNDKKALKDVQSNTAVNPSTKAAADACENTAAAAVEKISKPETASEAELTELLIALERDRGKDLTIDRSRDRVHVLRWVADGLTADQLRSAHAAAAAARKRDTDDRPTYVGFVATFVAAVLAPDNASPTPRPGFDAAEWHLTPEGVDRRAAELNVKPRKPDEDWRYYRVLVVKASNDRRAAEFVLADATRFNALDLYQFARQTFGDALMPVDDYAS</sequence>
<dbReference type="EMBL" id="AP023174">
    <property type="protein sequence ID" value="BCF88698.1"/>
    <property type="molecule type" value="Genomic_DNA"/>
</dbReference>
<dbReference type="Proteomes" id="UP000510888">
    <property type="component" value="Chromosome 1"/>
</dbReference>
<evidence type="ECO:0000256" key="1">
    <source>
        <dbReference type="SAM" id="MobiDB-lite"/>
    </source>
</evidence>
<protein>
    <recommendedName>
        <fullName evidence="4">Helix-turn-helix domain-containing protein</fullName>
    </recommendedName>
</protein>
<evidence type="ECO:0008006" key="4">
    <source>
        <dbReference type="Google" id="ProtNLM"/>
    </source>
</evidence>